<accession>A0A2G9I1A7</accession>
<reference evidence="2" key="1">
    <citation type="journal article" date="2018" name="Gigascience">
        <title>Genome assembly of the Pink Ipe (Handroanthus impetiginosus, Bignoniaceae), a highly valued, ecologically keystone Neotropical timber forest tree.</title>
        <authorList>
            <person name="Silva-Junior O.B."/>
            <person name="Grattapaglia D."/>
            <person name="Novaes E."/>
            <person name="Collevatti R.G."/>
        </authorList>
    </citation>
    <scope>NUCLEOTIDE SEQUENCE [LARGE SCALE GENOMIC DNA]</scope>
    <source>
        <strain evidence="2">cv. UFG-1</strain>
    </source>
</reference>
<dbReference type="Proteomes" id="UP000231279">
    <property type="component" value="Unassembled WGS sequence"/>
</dbReference>
<keyword evidence="2" id="KW-1185">Reference proteome</keyword>
<gene>
    <name evidence="1" type="ORF">CDL12_03725</name>
</gene>
<comment type="caution">
    <text evidence="1">The sequence shown here is derived from an EMBL/GenBank/DDBJ whole genome shotgun (WGS) entry which is preliminary data.</text>
</comment>
<protein>
    <submittedName>
        <fullName evidence="1">Uncharacterized protein</fullName>
    </submittedName>
</protein>
<dbReference type="STRING" id="429701.A0A2G9I1A7"/>
<organism evidence="1 2">
    <name type="scientific">Handroanthus impetiginosus</name>
    <dbReference type="NCBI Taxonomy" id="429701"/>
    <lineage>
        <taxon>Eukaryota</taxon>
        <taxon>Viridiplantae</taxon>
        <taxon>Streptophyta</taxon>
        <taxon>Embryophyta</taxon>
        <taxon>Tracheophyta</taxon>
        <taxon>Spermatophyta</taxon>
        <taxon>Magnoliopsida</taxon>
        <taxon>eudicotyledons</taxon>
        <taxon>Gunneridae</taxon>
        <taxon>Pentapetalae</taxon>
        <taxon>asterids</taxon>
        <taxon>lamiids</taxon>
        <taxon>Lamiales</taxon>
        <taxon>Bignoniaceae</taxon>
        <taxon>Crescentiina</taxon>
        <taxon>Tabebuia alliance</taxon>
        <taxon>Handroanthus</taxon>
    </lineage>
</organism>
<evidence type="ECO:0000313" key="2">
    <source>
        <dbReference type="Proteomes" id="UP000231279"/>
    </source>
</evidence>
<dbReference type="EMBL" id="NKXS01000556">
    <property type="protein sequence ID" value="PIN23542.1"/>
    <property type="molecule type" value="Genomic_DNA"/>
</dbReference>
<dbReference type="OrthoDB" id="1699974at2759"/>
<dbReference type="AlphaFoldDB" id="A0A2G9I1A7"/>
<evidence type="ECO:0000313" key="1">
    <source>
        <dbReference type="EMBL" id="PIN23542.1"/>
    </source>
</evidence>
<name>A0A2G9I1A7_9LAMI</name>
<sequence length="99" mass="11561">MSKEKVTRHLGALDSTYTEVHVPCSEQIHYRSRKWVTLAKVLGVYSWDLNFIYVLADWKDSTANCHVLRDALNWPQGFPVLIGSQFHFCNILKFFLIVF</sequence>
<proteinExistence type="predicted"/>